<feature type="domain" description="Glycosyltransferase 2-like" evidence="2">
    <location>
        <begin position="514"/>
        <end position="573"/>
    </location>
</feature>
<comment type="caution">
    <text evidence="4">The sequence shown here is derived from an EMBL/GenBank/DDBJ whole genome shotgun (WGS) entry which is preliminary data.</text>
</comment>
<dbReference type="InterPro" id="IPR029044">
    <property type="entry name" value="Nucleotide-diphossugar_trans"/>
</dbReference>
<dbReference type="EC" id="2.4.-.-" evidence="4"/>
<evidence type="ECO:0000259" key="3">
    <source>
        <dbReference type="Pfam" id="PF13524"/>
    </source>
</evidence>
<dbReference type="GO" id="GO:0016757">
    <property type="term" value="F:glycosyltransferase activity"/>
    <property type="evidence" value="ECO:0007669"/>
    <property type="project" value="UniProtKB-KW"/>
</dbReference>
<feature type="region of interest" description="Disordered" evidence="1">
    <location>
        <begin position="101"/>
        <end position="124"/>
    </location>
</feature>
<dbReference type="InterPro" id="IPR055259">
    <property type="entry name" value="YkvP/CgeB_Glyco_trans-like"/>
</dbReference>
<dbReference type="Pfam" id="PF00535">
    <property type="entry name" value="Glycos_transf_2"/>
    <property type="match status" value="1"/>
</dbReference>
<protein>
    <submittedName>
        <fullName evidence="4">Glycosyltransferase</fullName>
        <ecNumber evidence="4">2.4.-.-</ecNumber>
    </submittedName>
</protein>
<evidence type="ECO:0000313" key="4">
    <source>
        <dbReference type="EMBL" id="MCK9794704.1"/>
    </source>
</evidence>
<evidence type="ECO:0000259" key="2">
    <source>
        <dbReference type="Pfam" id="PF00535"/>
    </source>
</evidence>
<dbReference type="SUPFAM" id="SSF53448">
    <property type="entry name" value="Nucleotide-diphospho-sugar transferases"/>
    <property type="match status" value="1"/>
</dbReference>
<feature type="domain" description="Spore protein YkvP/CgeB glycosyl transferase-like" evidence="3">
    <location>
        <begin position="299"/>
        <end position="446"/>
    </location>
</feature>
<dbReference type="InterPro" id="IPR001173">
    <property type="entry name" value="Glyco_trans_2-like"/>
</dbReference>
<organism evidence="4 5">
    <name type="scientific">Isoptericola peretonis</name>
    <dbReference type="NCBI Taxonomy" id="2918523"/>
    <lineage>
        <taxon>Bacteria</taxon>
        <taxon>Bacillati</taxon>
        <taxon>Actinomycetota</taxon>
        <taxon>Actinomycetes</taxon>
        <taxon>Micrococcales</taxon>
        <taxon>Promicromonosporaceae</taxon>
        <taxon>Isoptericola</taxon>
    </lineage>
</organism>
<dbReference type="EMBL" id="JALQCY010000004">
    <property type="protein sequence ID" value="MCK9794704.1"/>
    <property type="molecule type" value="Genomic_DNA"/>
</dbReference>
<dbReference type="RefSeq" id="WP_416344568.1">
    <property type="nucleotide sequence ID" value="NZ_JALQCY010000004.1"/>
</dbReference>
<keyword evidence="4" id="KW-0808">Transferase</keyword>
<sequence length="686" mass="76728">MVVAVILGFSLVESPWRATLVSAAVAALLVGAWRAASRVLAASRRQERILREVVERQRRDTHVVHAIAGTTGRTAPQVRAIRAALEAQPPMPVVTQVAAPTKKPAPQRAPDRFPTFPPLLSPGGDPRRGQVRAAVILDEFSASAFEPEWDQLPVTPTGWRQELDEFQPDLLFVESAWNGNDGAWLYHVVGTSAPRPALVDLVEECKRRGIPAVFWNKEDPPHFEDFLDTARLFDHVFTTDVNCVDEYRERLGHDRVGVLAFAAQARVHNPARPGKVLRDREVAFGGMYFRHKYPERRRQLEFLLPAAAKHQLDIFSRHSGGNEDYLFPAPYDGFVRGSLSYPEMLHAYHRYKIFLNVNSVVDSPSMCARRIFEVTASGASIVTPPSPAVRTFFPHGEITTVATEMDAKHAFRGLLRSEEFRQRQVHLAQRRIWEENTYTHRVGQVLEAAGIADPISSRSVSLIAPTIRPQNVSMILENAARQRGAEVELVVLSHGFELEKADVEARAKELGIESLVLLKADKDKTLGHALNRLVDAASGDLVSKIDDDDYYGPNYLRDLVNAHYFSEAEVVGKAASYIYFESQNATVISYEAHEHRYTDFVRGATLTGARDIFRKVGFDDVPRSEDSRFLRKLSAEGGRVYAADRFNFVIRRSAQPGAHTWQVGDDELFSSGRFVLTGSPIEHVSI</sequence>
<evidence type="ECO:0000256" key="1">
    <source>
        <dbReference type="SAM" id="MobiDB-lite"/>
    </source>
</evidence>
<name>A0ABT0J5C2_9MICO</name>
<proteinExistence type="predicted"/>
<accession>A0ABT0J5C2</accession>
<evidence type="ECO:0000313" key="5">
    <source>
        <dbReference type="Proteomes" id="UP001651050"/>
    </source>
</evidence>
<dbReference type="Pfam" id="PF13524">
    <property type="entry name" value="Glyco_trans_1_2"/>
    <property type="match status" value="1"/>
</dbReference>
<keyword evidence="5" id="KW-1185">Reference proteome</keyword>
<keyword evidence="4" id="KW-0328">Glycosyltransferase</keyword>
<gene>
    <name evidence="4" type="ORF">M1843_13200</name>
</gene>
<reference evidence="4 5" key="1">
    <citation type="submission" date="2022-02" db="EMBL/GenBank/DDBJ databases">
        <title>The car tank lid bacteriome: a reservoir of bacteria with potential in bioremediation of fuel.</title>
        <authorList>
            <person name="Vidal-Verdu A."/>
            <person name="Gomez-Martinez D."/>
            <person name="Latorre-Perez A."/>
            <person name="Pereto J."/>
            <person name="Porcar M."/>
        </authorList>
    </citation>
    <scope>NUCLEOTIDE SEQUENCE [LARGE SCALE GENOMIC DNA]</scope>
    <source>
        <strain evidence="4 5">4D.3</strain>
    </source>
</reference>
<dbReference type="Proteomes" id="UP001651050">
    <property type="component" value="Unassembled WGS sequence"/>
</dbReference>
<dbReference type="Gene3D" id="3.90.550.10">
    <property type="entry name" value="Spore Coat Polysaccharide Biosynthesis Protein SpsA, Chain A"/>
    <property type="match status" value="1"/>
</dbReference>